<keyword evidence="1" id="KW-0863">Zinc-finger</keyword>
<evidence type="ECO:0000256" key="1">
    <source>
        <dbReference type="PROSITE-ProRule" id="PRU00042"/>
    </source>
</evidence>
<name>A0A0D7AMZ5_9AGAR</name>
<protein>
    <recommendedName>
        <fullName evidence="3">C2H2-type domain-containing protein</fullName>
    </recommendedName>
</protein>
<feature type="compositionally biased region" description="Low complexity" evidence="2">
    <location>
        <begin position="64"/>
        <end position="77"/>
    </location>
</feature>
<evidence type="ECO:0000313" key="5">
    <source>
        <dbReference type="Proteomes" id="UP000054144"/>
    </source>
</evidence>
<feature type="compositionally biased region" description="Low complexity" evidence="2">
    <location>
        <begin position="228"/>
        <end position="238"/>
    </location>
</feature>
<organism evidence="4 5">
    <name type="scientific">Fistulina hepatica ATCC 64428</name>
    <dbReference type="NCBI Taxonomy" id="1128425"/>
    <lineage>
        <taxon>Eukaryota</taxon>
        <taxon>Fungi</taxon>
        <taxon>Dikarya</taxon>
        <taxon>Basidiomycota</taxon>
        <taxon>Agaricomycotina</taxon>
        <taxon>Agaricomycetes</taxon>
        <taxon>Agaricomycetidae</taxon>
        <taxon>Agaricales</taxon>
        <taxon>Fistulinaceae</taxon>
        <taxon>Fistulina</taxon>
    </lineage>
</organism>
<feature type="compositionally biased region" description="Low complexity" evidence="2">
    <location>
        <begin position="307"/>
        <end position="321"/>
    </location>
</feature>
<reference evidence="4 5" key="1">
    <citation type="journal article" date="2015" name="Fungal Genet. Biol.">
        <title>Evolution of novel wood decay mechanisms in Agaricales revealed by the genome sequences of Fistulina hepatica and Cylindrobasidium torrendii.</title>
        <authorList>
            <person name="Floudas D."/>
            <person name="Held B.W."/>
            <person name="Riley R."/>
            <person name="Nagy L.G."/>
            <person name="Koehler G."/>
            <person name="Ransdell A.S."/>
            <person name="Younus H."/>
            <person name="Chow J."/>
            <person name="Chiniquy J."/>
            <person name="Lipzen A."/>
            <person name="Tritt A."/>
            <person name="Sun H."/>
            <person name="Haridas S."/>
            <person name="LaButti K."/>
            <person name="Ohm R.A."/>
            <person name="Kues U."/>
            <person name="Blanchette R.A."/>
            <person name="Grigoriev I.V."/>
            <person name="Minto R.E."/>
            <person name="Hibbett D.S."/>
        </authorList>
    </citation>
    <scope>NUCLEOTIDE SEQUENCE [LARGE SCALE GENOMIC DNA]</scope>
    <source>
        <strain evidence="4 5">ATCC 64428</strain>
    </source>
</reference>
<dbReference type="PROSITE" id="PS50157">
    <property type="entry name" value="ZINC_FINGER_C2H2_2"/>
    <property type="match status" value="1"/>
</dbReference>
<dbReference type="InterPro" id="IPR036236">
    <property type="entry name" value="Znf_C2H2_sf"/>
</dbReference>
<proteinExistence type="predicted"/>
<dbReference type="SUPFAM" id="SSF57667">
    <property type="entry name" value="beta-beta-alpha zinc fingers"/>
    <property type="match status" value="1"/>
</dbReference>
<dbReference type="EMBL" id="KN881628">
    <property type="protein sequence ID" value="KIY53129.1"/>
    <property type="molecule type" value="Genomic_DNA"/>
</dbReference>
<keyword evidence="1" id="KW-0862">Zinc</keyword>
<feature type="region of interest" description="Disordered" evidence="2">
    <location>
        <begin position="263"/>
        <end position="359"/>
    </location>
</feature>
<gene>
    <name evidence="4" type="ORF">FISHEDRAFT_55471</name>
</gene>
<evidence type="ECO:0000313" key="4">
    <source>
        <dbReference type="EMBL" id="KIY53129.1"/>
    </source>
</evidence>
<dbReference type="Proteomes" id="UP000054144">
    <property type="component" value="Unassembled WGS sequence"/>
</dbReference>
<feature type="domain" description="C2H2-type" evidence="3">
    <location>
        <begin position="160"/>
        <end position="183"/>
    </location>
</feature>
<dbReference type="OrthoDB" id="2152896at2759"/>
<feature type="region of interest" description="Disordered" evidence="2">
    <location>
        <begin position="225"/>
        <end position="251"/>
    </location>
</feature>
<dbReference type="AlphaFoldDB" id="A0A0D7AMZ5"/>
<feature type="region of interest" description="Disordered" evidence="2">
    <location>
        <begin position="53"/>
        <end position="77"/>
    </location>
</feature>
<keyword evidence="5" id="KW-1185">Reference proteome</keyword>
<dbReference type="InterPro" id="IPR013087">
    <property type="entry name" value="Znf_C2H2_type"/>
</dbReference>
<dbReference type="PROSITE" id="PS00028">
    <property type="entry name" value="ZINC_FINGER_C2H2_1"/>
    <property type="match status" value="1"/>
</dbReference>
<evidence type="ECO:0000256" key="2">
    <source>
        <dbReference type="SAM" id="MobiDB-lite"/>
    </source>
</evidence>
<dbReference type="GO" id="GO:0008270">
    <property type="term" value="F:zinc ion binding"/>
    <property type="evidence" value="ECO:0007669"/>
    <property type="project" value="UniProtKB-KW"/>
</dbReference>
<evidence type="ECO:0000259" key="3">
    <source>
        <dbReference type="PROSITE" id="PS50157"/>
    </source>
</evidence>
<accession>A0A0D7AMZ5</accession>
<sequence length="398" mass="42175">MAHALVCSTPLDSGIYSFNTHTQPSDSSVSSLLSLSIVAASAAPIPVDHISAPVTSPSGGADTALPASSARQSASPPYVAPRGYGHYASTKSHAEDVAGDLRSSDEPHLFAAPRPNTFPLCPSWEEDTKVTVAEPVIMQRNNAIATYAAKQSGKKRGKDYRCETCNKVYRHPSCLIKHRWEHTPHWREASKYVAAAILSHLSPSSSLPEDRSLWPSFLSGGSLSPDNAASSVEVSSSAPTPERRPRLHDYSIGPAAGNIVFRPGIVGVPTGPDKTEAAEGSRSPALPDGPTVLLSPSRTRPVAVPLSRASGTRGASSASSGIYPRDSPFSYESSVPGLSYGDRGGSMSRSLSYSDDESVDVEVDDTDHVIVQANSKERDLWGSVGDAMDIDMDMDWSS</sequence>
<keyword evidence="1" id="KW-0479">Metal-binding</keyword>